<dbReference type="Proteomes" id="UP000007800">
    <property type="component" value="Unassembled WGS sequence"/>
</dbReference>
<name>C5K6A1_PERM5</name>
<sequence length="61" mass="7441">MVEEKEEEEEASSSKQQLRVEKRRLRGIKDRLIKRQQNIKHIIMDSTIIIKQVYKEKEEED</sequence>
<organism evidence="2">
    <name type="scientific">Perkinsus marinus (strain ATCC 50983 / TXsc)</name>
    <dbReference type="NCBI Taxonomy" id="423536"/>
    <lineage>
        <taxon>Eukaryota</taxon>
        <taxon>Sar</taxon>
        <taxon>Alveolata</taxon>
        <taxon>Perkinsozoa</taxon>
        <taxon>Perkinsea</taxon>
        <taxon>Perkinsida</taxon>
        <taxon>Perkinsidae</taxon>
        <taxon>Perkinsus</taxon>
    </lineage>
</organism>
<evidence type="ECO:0000313" key="2">
    <source>
        <dbReference type="Proteomes" id="UP000007800"/>
    </source>
</evidence>
<accession>C5K6A1</accession>
<dbReference type="InParanoid" id="C5K6A1"/>
<reference evidence="1 2" key="1">
    <citation type="submission" date="2008-07" db="EMBL/GenBank/DDBJ databases">
        <authorList>
            <person name="El-Sayed N."/>
            <person name="Caler E."/>
            <person name="Inman J."/>
            <person name="Amedeo P."/>
            <person name="Hass B."/>
            <person name="Wortman J."/>
        </authorList>
    </citation>
    <scope>NUCLEOTIDE SEQUENCE [LARGE SCALE GENOMIC DNA]</scope>
    <source>
        <strain evidence="2">ATCC 50983 / TXsc</strain>
    </source>
</reference>
<proteinExistence type="predicted"/>
<dbReference type="GeneID" id="9058809"/>
<dbReference type="RefSeq" id="XP_002788025.1">
    <property type="nucleotide sequence ID" value="XM_002787979.1"/>
</dbReference>
<evidence type="ECO:0000313" key="1">
    <source>
        <dbReference type="EMBL" id="EER19821.1"/>
    </source>
</evidence>
<dbReference type="AlphaFoldDB" id="C5K6A1"/>
<gene>
    <name evidence="1" type="ORF">Pmar_PMAR006713</name>
</gene>
<dbReference type="EMBL" id="GG670888">
    <property type="protein sequence ID" value="EER19821.1"/>
    <property type="molecule type" value="Genomic_DNA"/>
</dbReference>
<keyword evidence="2" id="KW-1185">Reference proteome</keyword>
<protein>
    <submittedName>
        <fullName evidence="1">Uncharacterized protein</fullName>
    </submittedName>
</protein>